<sequence>MIVTPLHPGLQSPFPARLHRFHLRSTCPSEINSNVFPSPFTRSSADNPSNQVPATMNAAYGFQSVTSGINCAGIDGNTPLEHELFITYYAAQGVGLSVGNMHYTSGKFLPLNSDPTPQIVTELSHHIPAGDADNFSGSLLNNVALNSIGIVVSKRVVQEEAHEGKPTCVFVMRHTDYNPMTGKLCKFLLEYWCRPVCNLVKAMNIIQLGKEMSVHGYVVGKDIQTDMRGNKEVKMYTFQVEVYSISVATGHETVRAGANLATPNATSLTKGGRVRLQRATDNPSSSGPASSPTPGSSSNASLTLAGFLSPVPLYGLPQPTPENQAELASYLHQVSTLPGNENVNPSGNSNEAGPSTTQPMGRASKRGRL</sequence>
<dbReference type="HOGENOM" id="CLU_059961_1_0_1"/>
<feature type="region of interest" description="Disordered" evidence="1">
    <location>
        <begin position="315"/>
        <end position="369"/>
    </location>
</feature>
<reference evidence="3" key="1">
    <citation type="journal article" date="2011" name="Proc. Natl. Acad. Sci. U.S.A.">
        <title>Obligate biotrophy features unraveled by the genomic analysis of rust fungi.</title>
        <authorList>
            <person name="Duplessis S."/>
            <person name="Cuomo C.A."/>
            <person name="Lin Y.-C."/>
            <person name="Aerts A."/>
            <person name="Tisserant E."/>
            <person name="Veneault-Fourrey C."/>
            <person name="Joly D.L."/>
            <person name="Hacquard S."/>
            <person name="Amselem J."/>
            <person name="Cantarel B.L."/>
            <person name="Chiu R."/>
            <person name="Coutinho P.M."/>
            <person name="Feau N."/>
            <person name="Field M."/>
            <person name="Frey P."/>
            <person name="Gelhaye E."/>
            <person name="Goldberg J."/>
            <person name="Grabherr M.G."/>
            <person name="Kodira C.D."/>
            <person name="Kohler A."/>
            <person name="Kuees U."/>
            <person name="Lindquist E.A."/>
            <person name="Lucas S.M."/>
            <person name="Mago R."/>
            <person name="Mauceli E."/>
            <person name="Morin E."/>
            <person name="Murat C."/>
            <person name="Pangilinan J.L."/>
            <person name="Park R."/>
            <person name="Pearson M."/>
            <person name="Quesneville H."/>
            <person name="Rouhier N."/>
            <person name="Sakthikumar S."/>
            <person name="Salamov A.A."/>
            <person name="Schmutz J."/>
            <person name="Selles B."/>
            <person name="Shapiro H."/>
            <person name="Tanguay P."/>
            <person name="Tuskan G.A."/>
            <person name="Henrissat B."/>
            <person name="Van de Peer Y."/>
            <person name="Rouze P."/>
            <person name="Ellis J.G."/>
            <person name="Dodds P.N."/>
            <person name="Schein J.E."/>
            <person name="Zhong S."/>
            <person name="Hamelin R.C."/>
            <person name="Grigoriev I.V."/>
            <person name="Szabo L.J."/>
            <person name="Martin F."/>
        </authorList>
    </citation>
    <scope>NUCLEOTIDE SEQUENCE [LARGE SCALE GENOMIC DNA]</scope>
    <source>
        <strain evidence="3">98AG31 / pathotype 3-4-7</strain>
    </source>
</reference>
<dbReference type="EMBL" id="GL883102">
    <property type="protein sequence ID" value="EGG07878.1"/>
    <property type="molecule type" value="Genomic_DNA"/>
</dbReference>
<name>F4RHS6_MELLP</name>
<dbReference type="Proteomes" id="UP000001072">
    <property type="component" value="Unassembled WGS sequence"/>
</dbReference>
<dbReference type="InParanoid" id="F4RHS6"/>
<dbReference type="AlphaFoldDB" id="F4RHS6"/>
<evidence type="ECO:0000313" key="2">
    <source>
        <dbReference type="EMBL" id="EGG07878.1"/>
    </source>
</evidence>
<gene>
    <name evidence="2" type="ORF">MELLADRAFT_85175</name>
</gene>
<dbReference type="KEGG" id="mlr:MELLADRAFT_85175"/>
<feature type="compositionally biased region" description="Low complexity" evidence="1">
    <location>
        <begin position="282"/>
        <end position="301"/>
    </location>
</feature>
<feature type="compositionally biased region" description="Polar residues" evidence="1">
    <location>
        <begin position="332"/>
        <end position="359"/>
    </location>
</feature>
<proteinExistence type="predicted"/>
<feature type="region of interest" description="Disordered" evidence="1">
    <location>
        <begin position="264"/>
        <end position="302"/>
    </location>
</feature>
<accession>F4RHS6</accession>
<dbReference type="OrthoDB" id="2504760at2759"/>
<protein>
    <submittedName>
        <fullName evidence="2">Uncharacterized protein</fullName>
    </submittedName>
</protein>
<evidence type="ECO:0000256" key="1">
    <source>
        <dbReference type="SAM" id="MobiDB-lite"/>
    </source>
</evidence>
<organism evidence="3">
    <name type="scientific">Melampsora larici-populina (strain 98AG31 / pathotype 3-4-7)</name>
    <name type="common">Poplar leaf rust fungus</name>
    <dbReference type="NCBI Taxonomy" id="747676"/>
    <lineage>
        <taxon>Eukaryota</taxon>
        <taxon>Fungi</taxon>
        <taxon>Dikarya</taxon>
        <taxon>Basidiomycota</taxon>
        <taxon>Pucciniomycotina</taxon>
        <taxon>Pucciniomycetes</taxon>
        <taxon>Pucciniales</taxon>
        <taxon>Melampsoraceae</taxon>
        <taxon>Melampsora</taxon>
    </lineage>
</organism>
<dbReference type="RefSeq" id="XP_007408643.1">
    <property type="nucleotide sequence ID" value="XM_007408581.1"/>
</dbReference>
<dbReference type="VEuPathDB" id="FungiDB:MELLADRAFT_85175"/>
<dbReference type="GeneID" id="18933751"/>
<evidence type="ECO:0000313" key="3">
    <source>
        <dbReference type="Proteomes" id="UP000001072"/>
    </source>
</evidence>
<keyword evidence="3" id="KW-1185">Reference proteome</keyword>